<dbReference type="PANTHER" id="PTHR43328">
    <property type="entry name" value="ACETYLTRANSFERASE-RELATED"/>
    <property type="match status" value="1"/>
</dbReference>
<dbReference type="InterPro" id="IPR016181">
    <property type="entry name" value="Acyl_CoA_acyltransferase"/>
</dbReference>
<dbReference type="EMBL" id="JBHTKN010000002">
    <property type="protein sequence ID" value="MFD1041577.1"/>
    <property type="molecule type" value="Genomic_DNA"/>
</dbReference>
<keyword evidence="3" id="KW-1185">Reference proteome</keyword>
<comment type="caution">
    <text evidence="2">The sequence shown here is derived from an EMBL/GenBank/DDBJ whole genome shotgun (WGS) entry which is preliminary data.</text>
</comment>
<dbReference type="InterPro" id="IPR000182">
    <property type="entry name" value="GNAT_dom"/>
</dbReference>
<gene>
    <name evidence="2" type="ORF">ACFQ2N_04340</name>
</gene>
<accession>A0ABW3LU54</accession>
<sequence>MAEAGSRPYAGVRVPGEGFILRAWSADDLGALLRHADDPQVPRGLSERFPHPYTRADGEAFLAGRVVDLDGPVLAIEIAGEACGSVAVRPGQGERAHGAELGYWLGRRHWGQGHMTRIVAAYLDWVVPALRLQRIEASVLDGNPASARVLEKNGFQEEGRRRAAVLKADGFHDLRLFGRLWSR</sequence>
<reference evidence="3" key="1">
    <citation type="journal article" date="2019" name="Int. J. Syst. Evol. Microbiol.">
        <title>The Global Catalogue of Microorganisms (GCM) 10K type strain sequencing project: providing services to taxonomists for standard genome sequencing and annotation.</title>
        <authorList>
            <consortium name="The Broad Institute Genomics Platform"/>
            <consortium name="The Broad Institute Genome Sequencing Center for Infectious Disease"/>
            <person name="Wu L."/>
            <person name="Ma J."/>
        </authorList>
    </citation>
    <scope>NUCLEOTIDE SEQUENCE [LARGE SCALE GENOMIC DNA]</scope>
    <source>
        <strain evidence="3">CCUG 55854</strain>
    </source>
</reference>
<evidence type="ECO:0000313" key="3">
    <source>
        <dbReference type="Proteomes" id="UP001597033"/>
    </source>
</evidence>
<evidence type="ECO:0000259" key="1">
    <source>
        <dbReference type="PROSITE" id="PS51186"/>
    </source>
</evidence>
<dbReference type="Pfam" id="PF13302">
    <property type="entry name" value="Acetyltransf_3"/>
    <property type="match status" value="1"/>
</dbReference>
<protein>
    <submittedName>
        <fullName evidence="2">GNAT family N-acetyltransferase</fullName>
        <ecNumber evidence="2">2.3.-.-</ecNumber>
    </submittedName>
</protein>
<dbReference type="SUPFAM" id="SSF55729">
    <property type="entry name" value="Acyl-CoA N-acyltransferases (Nat)"/>
    <property type="match status" value="1"/>
</dbReference>
<dbReference type="GO" id="GO:0016746">
    <property type="term" value="F:acyltransferase activity"/>
    <property type="evidence" value="ECO:0007669"/>
    <property type="project" value="UniProtKB-KW"/>
</dbReference>
<dbReference type="PANTHER" id="PTHR43328:SF1">
    <property type="entry name" value="N-ACETYLTRANSFERASE DOMAIN-CONTAINING PROTEIN"/>
    <property type="match status" value="1"/>
</dbReference>
<name>A0ABW3LU54_9GAMM</name>
<organism evidence="2 3">
    <name type="scientific">Pseudoxanthomonas kaohsiungensis</name>
    <dbReference type="NCBI Taxonomy" id="283923"/>
    <lineage>
        <taxon>Bacteria</taxon>
        <taxon>Pseudomonadati</taxon>
        <taxon>Pseudomonadota</taxon>
        <taxon>Gammaproteobacteria</taxon>
        <taxon>Lysobacterales</taxon>
        <taxon>Lysobacteraceae</taxon>
        <taxon>Pseudoxanthomonas</taxon>
    </lineage>
</organism>
<dbReference type="Proteomes" id="UP001597033">
    <property type="component" value="Unassembled WGS sequence"/>
</dbReference>
<dbReference type="PROSITE" id="PS51186">
    <property type="entry name" value="GNAT"/>
    <property type="match status" value="1"/>
</dbReference>
<keyword evidence="2" id="KW-0808">Transferase</keyword>
<dbReference type="RefSeq" id="WP_162377672.1">
    <property type="nucleotide sequence ID" value="NZ_JBHTKN010000002.1"/>
</dbReference>
<dbReference type="Gene3D" id="3.40.630.30">
    <property type="match status" value="1"/>
</dbReference>
<proteinExistence type="predicted"/>
<keyword evidence="2" id="KW-0012">Acyltransferase</keyword>
<dbReference type="EC" id="2.3.-.-" evidence="2"/>
<feature type="domain" description="N-acetyltransferase" evidence="1">
    <location>
        <begin position="19"/>
        <end position="181"/>
    </location>
</feature>
<evidence type="ECO:0000313" key="2">
    <source>
        <dbReference type="EMBL" id="MFD1041577.1"/>
    </source>
</evidence>